<dbReference type="EMBL" id="CABVLI010000048">
    <property type="protein sequence ID" value="VVT30494.1"/>
    <property type="molecule type" value="Genomic_DNA"/>
</dbReference>
<accession>A0A5E8AGP4</accession>
<feature type="region of interest" description="Disordered" evidence="1">
    <location>
        <begin position="110"/>
        <end position="151"/>
    </location>
</feature>
<evidence type="ECO:0000313" key="3">
    <source>
        <dbReference type="Proteomes" id="UP000326857"/>
    </source>
</evidence>
<reference evidence="2 3" key="1">
    <citation type="submission" date="2019-09" db="EMBL/GenBank/DDBJ databases">
        <authorList>
            <person name="Dittami M. S."/>
        </authorList>
    </citation>
    <scope>NUCLEOTIDE SEQUENCE [LARGE SCALE GENOMIC DNA]</scope>
    <source>
        <strain evidence="2">SPHINGO391</strain>
    </source>
</reference>
<evidence type="ECO:0000256" key="1">
    <source>
        <dbReference type="SAM" id="MobiDB-lite"/>
    </source>
</evidence>
<dbReference type="Proteomes" id="UP000326857">
    <property type="component" value="Unassembled WGS sequence"/>
</dbReference>
<protein>
    <submittedName>
        <fullName evidence="2">Uncharacterized protein</fullName>
    </submittedName>
</protein>
<proteinExistence type="predicted"/>
<feature type="compositionally biased region" description="Basic and acidic residues" evidence="1">
    <location>
        <begin position="110"/>
        <end position="123"/>
    </location>
</feature>
<dbReference type="AlphaFoldDB" id="A0A5E8AGP4"/>
<name>A0A5E8AGP4_9SPHN</name>
<feature type="compositionally biased region" description="Polar residues" evidence="1">
    <location>
        <begin position="124"/>
        <end position="135"/>
    </location>
</feature>
<gene>
    <name evidence="2" type="ORF">SPHINGO391_520026</name>
</gene>
<evidence type="ECO:0000313" key="2">
    <source>
        <dbReference type="EMBL" id="VVT30494.1"/>
    </source>
</evidence>
<sequence length="151" mass="16725">MSRHWSMRRSRWSVGNMASMARWIAPPRPPRQAGPIIATLLSAGVKRRSNPACPAFFNRPDRLREMRLRSRKGSRAAQSAPMADCEHVTSGLDGSVAHYFRCKSTVSGDDRTVQNVHPIRETDSCSATDSGSNQDRSTRTSEPDPLCEAAQ</sequence>
<organism evidence="2 3">
    <name type="scientific">Sphingomonas aurantiaca</name>
    <dbReference type="NCBI Taxonomy" id="185949"/>
    <lineage>
        <taxon>Bacteria</taxon>
        <taxon>Pseudomonadati</taxon>
        <taxon>Pseudomonadota</taxon>
        <taxon>Alphaproteobacteria</taxon>
        <taxon>Sphingomonadales</taxon>
        <taxon>Sphingomonadaceae</taxon>
        <taxon>Sphingomonas</taxon>
    </lineage>
</organism>